<keyword evidence="4 6" id="KW-0067">ATP-binding</keyword>
<dbReference type="AlphaFoldDB" id="A0A0Q9YGY1"/>
<dbReference type="GO" id="GO:0005524">
    <property type="term" value="F:ATP binding"/>
    <property type="evidence" value="ECO:0007669"/>
    <property type="project" value="UniProtKB-KW"/>
</dbReference>
<dbReference type="EC" id="3.6.3.41" evidence="6"/>
<dbReference type="PROSITE" id="PS00211">
    <property type="entry name" value="ABC_TRANSPORTER_1"/>
    <property type="match status" value="1"/>
</dbReference>
<dbReference type="PANTHER" id="PTHR42939">
    <property type="entry name" value="ABC TRANSPORTER ATP-BINDING PROTEIN ALBC-RELATED"/>
    <property type="match status" value="1"/>
</dbReference>
<dbReference type="NCBIfam" id="TIGR01189">
    <property type="entry name" value="ccmA"/>
    <property type="match status" value="1"/>
</dbReference>
<dbReference type="RefSeq" id="WP_057622449.1">
    <property type="nucleotide sequence ID" value="NZ_LKHV02000001.1"/>
</dbReference>
<reference evidence="7" key="2">
    <citation type="journal article" date="2016" name="Genome Announc.">
        <title>Draft Genome Sequences of Two Novel Amoeba-Resistant Intranuclear Bacteria, 'Candidatus Berkiella cookevillensis' and 'Candidatus Berkiella aquae'.</title>
        <authorList>
            <person name="Mehari Y.T."/>
            <person name="Arivett B.A."/>
            <person name="Farone A.L."/>
            <person name="Gunderson J.H."/>
            <person name="Farone M.B."/>
        </authorList>
    </citation>
    <scope>NUCLEOTIDE SEQUENCE</scope>
    <source>
        <strain evidence="7">CC99</strain>
    </source>
</reference>
<evidence type="ECO:0000256" key="4">
    <source>
        <dbReference type="ARBA" id="ARBA00022840"/>
    </source>
</evidence>
<comment type="caution">
    <text evidence="6">The sequence shown here is derived from an EMBL/GenBank/DDBJ whole genome shotgun (WGS) entry which is preliminary data.</text>
</comment>
<dbReference type="PANTHER" id="PTHR42939:SF1">
    <property type="entry name" value="ABC TRANSPORTER ATP-BINDING PROTEIN ALBC-RELATED"/>
    <property type="match status" value="1"/>
</dbReference>
<dbReference type="InterPro" id="IPR027417">
    <property type="entry name" value="P-loop_NTPase"/>
</dbReference>
<sequence>MNSPYLLKVDNLQYQLFHKIIIQPVSFFFERGKLLQVIGANGSGKSTLLKLLTGLLRFDEGTVKWCFDGSNDCDVHQAQSYLSYVGHQNGLKKDMSVLENIELSFMVLSEKILPKTWKESEDVKALLKALDLYASRHKLVKALSFGQRRKVALARVFLLNKPVWILDEPFVGLDEKTTDFVKSRLEMHCEKNNNVIISSHSQQDFCSISKMHLLRLNTSSSAVTHND</sequence>
<dbReference type="InterPro" id="IPR017871">
    <property type="entry name" value="ABC_transporter-like_CS"/>
</dbReference>
<dbReference type="GO" id="GO:0017004">
    <property type="term" value="P:cytochrome complex assembly"/>
    <property type="evidence" value="ECO:0007669"/>
    <property type="project" value="UniProtKB-KW"/>
</dbReference>
<dbReference type="SUPFAM" id="SSF52540">
    <property type="entry name" value="P-loop containing nucleoside triphosphate hydrolases"/>
    <property type="match status" value="1"/>
</dbReference>
<feature type="domain" description="ABC transporter" evidence="5">
    <location>
        <begin position="7"/>
        <end position="227"/>
    </location>
</feature>
<evidence type="ECO:0000256" key="2">
    <source>
        <dbReference type="ARBA" id="ARBA00022741"/>
    </source>
</evidence>
<keyword evidence="8" id="KW-1185">Reference proteome</keyword>
<evidence type="ECO:0000259" key="5">
    <source>
        <dbReference type="PROSITE" id="PS50893"/>
    </source>
</evidence>
<reference evidence="6" key="1">
    <citation type="submission" date="2015-09" db="EMBL/GenBank/DDBJ databases">
        <title>Draft Genome Sequences of Two Novel Amoeba-resistant Intranuclear Bacteria, Candidatus Berkiella cookevillensis and Candidatus Berkiella aquae.</title>
        <authorList>
            <person name="Mehari Y.T."/>
            <person name="Arivett B.A."/>
            <person name="Farone A.L."/>
            <person name="Gunderson J.H."/>
            <person name="Farone M.B."/>
        </authorList>
    </citation>
    <scope>NUCLEOTIDE SEQUENCE [LARGE SCALE GENOMIC DNA]</scope>
    <source>
        <strain evidence="6">CC99</strain>
    </source>
</reference>
<dbReference type="Gene3D" id="3.40.50.300">
    <property type="entry name" value="P-loop containing nucleotide triphosphate hydrolases"/>
    <property type="match status" value="1"/>
</dbReference>
<evidence type="ECO:0000313" key="7">
    <source>
        <dbReference type="EMBL" id="MCS5708588.1"/>
    </source>
</evidence>
<gene>
    <name evidence="6" type="primary">ccmA</name>
    <name evidence="6" type="ORF">CC99x_00051</name>
    <name evidence="7" type="ORF">CC99x_006655</name>
</gene>
<dbReference type="PROSITE" id="PS50893">
    <property type="entry name" value="ABC_TRANSPORTER_2"/>
    <property type="match status" value="1"/>
</dbReference>
<keyword evidence="3" id="KW-0201">Cytochrome c-type biogenesis</keyword>
<dbReference type="OrthoDB" id="9800654at2"/>
<dbReference type="Proteomes" id="UP000051494">
    <property type="component" value="Unassembled WGS sequence"/>
</dbReference>
<protein>
    <submittedName>
        <fullName evidence="6">Cytochrome c biogenesis ATP-binding export protein CcmA</fullName>
        <ecNumber evidence="6">3.6.3.41</ecNumber>
    </submittedName>
    <submittedName>
        <fullName evidence="7">Heme ABC exporter ATP-binding protein CcmA</fullName>
    </submittedName>
</protein>
<dbReference type="InterPro" id="IPR051782">
    <property type="entry name" value="ABC_Transporter_VariousFunc"/>
</dbReference>
<keyword evidence="1" id="KW-0813">Transport</keyword>
<dbReference type="EMBL" id="LKHV01000001">
    <property type="protein sequence ID" value="KRG19830.1"/>
    <property type="molecule type" value="Genomic_DNA"/>
</dbReference>
<keyword evidence="6" id="KW-0378">Hydrolase</keyword>
<proteinExistence type="predicted"/>
<accession>A0A0Q9YGY1</accession>
<dbReference type="InterPro" id="IPR003593">
    <property type="entry name" value="AAA+_ATPase"/>
</dbReference>
<dbReference type="InterPro" id="IPR005895">
    <property type="entry name" value="ABC_transptr_haem_export_CcmA"/>
</dbReference>
<dbReference type="GO" id="GO:0016887">
    <property type="term" value="F:ATP hydrolysis activity"/>
    <property type="evidence" value="ECO:0007669"/>
    <property type="project" value="InterPro"/>
</dbReference>
<keyword evidence="2" id="KW-0547">Nucleotide-binding</keyword>
<evidence type="ECO:0000313" key="8">
    <source>
        <dbReference type="Proteomes" id="UP000051494"/>
    </source>
</evidence>
<reference evidence="7" key="3">
    <citation type="submission" date="2021-06" db="EMBL/GenBank/DDBJ databases">
        <title>Genomic Description and Analysis of Intracellular Bacteria, Candidatus Berkiella cookevillensis and Candidatus Berkiella aquae.</title>
        <authorList>
            <person name="Kidane D.T."/>
            <person name="Mehari Y.T."/>
            <person name="Rice F.C."/>
            <person name="Arivett B.A."/>
            <person name="Farone A.L."/>
            <person name="Berk S.G."/>
            <person name="Farone M.B."/>
        </authorList>
    </citation>
    <scope>NUCLEOTIDE SEQUENCE</scope>
    <source>
        <strain evidence="7">CC99</strain>
    </source>
</reference>
<dbReference type="Pfam" id="PF00005">
    <property type="entry name" value="ABC_tran"/>
    <property type="match status" value="1"/>
</dbReference>
<name>A0A0Q9YGY1_9GAMM</name>
<dbReference type="EMBL" id="LKHV02000001">
    <property type="protein sequence ID" value="MCS5708588.1"/>
    <property type="molecule type" value="Genomic_DNA"/>
</dbReference>
<dbReference type="InterPro" id="IPR003439">
    <property type="entry name" value="ABC_transporter-like_ATP-bd"/>
</dbReference>
<dbReference type="GO" id="GO:0022857">
    <property type="term" value="F:transmembrane transporter activity"/>
    <property type="evidence" value="ECO:0007669"/>
    <property type="project" value="InterPro"/>
</dbReference>
<organism evidence="6">
    <name type="scientific">Candidatus Berkiella cookevillensis</name>
    <dbReference type="NCBI Taxonomy" id="437022"/>
    <lineage>
        <taxon>Bacteria</taxon>
        <taxon>Pseudomonadati</taxon>
        <taxon>Pseudomonadota</taxon>
        <taxon>Gammaproteobacteria</taxon>
        <taxon>Candidatus Berkiellales</taxon>
        <taxon>Candidatus Berkiellaceae</taxon>
        <taxon>Candidatus Berkiella</taxon>
    </lineage>
</organism>
<evidence type="ECO:0000313" key="6">
    <source>
        <dbReference type="EMBL" id="KRG19830.1"/>
    </source>
</evidence>
<evidence type="ECO:0000256" key="1">
    <source>
        <dbReference type="ARBA" id="ARBA00022448"/>
    </source>
</evidence>
<evidence type="ECO:0000256" key="3">
    <source>
        <dbReference type="ARBA" id="ARBA00022748"/>
    </source>
</evidence>
<dbReference type="SMART" id="SM00382">
    <property type="entry name" value="AAA"/>
    <property type="match status" value="1"/>
</dbReference>
<dbReference type="STRING" id="437022.CC99x_00051"/>